<evidence type="ECO:0000259" key="2">
    <source>
        <dbReference type="SMART" id="SM00646"/>
    </source>
</evidence>
<name>F9DXQ9_9BACL</name>
<dbReference type="CDD" id="cd02696">
    <property type="entry name" value="MurNAc-LAA"/>
    <property type="match status" value="1"/>
</dbReference>
<dbReference type="InterPro" id="IPR050695">
    <property type="entry name" value="N-acetylmuramoyl_amidase_3"/>
</dbReference>
<dbReference type="GO" id="GO:0008745">
    <property type="term" value="F:N-acetylmuramoyl-L-alanine amidase activity"/>
    <property type="evidence" value="ECO:0007669"/>
    <property type="project" value="UniProtKB-EC"/>
</dbReference>
<evidence type="ECO:0000313" key="4">
    <source>
        <dbReference type="Proteomes" id="UP000005316"/>
    </source>
</evidence>
<dbReference type="Proteomes" id="UP000005316">
    <property type="component" value="Unassembled WGS sequence"/>
</dbReference>
<dbReference type="SUPFAM" id="SSF53187">
    <property type="entry name" value="Zn-dependent exopeptidases"/>
    <property type="match status" value="1"/>
</dbReference>
<dbReference type="SMART" id="SM00646">
    <property type="entry name" value="Ami_3"/>
    <property type="match status" value="1"/>
</dbReference>
<dbReference type="InterPro" id="IPR002508">
    <property type="entry name" value="MurNAc-LAA_cat"/>
</dbReference>
<dbReference type="Pfam" id="PF01520">
    <property type="entry name" value="Amidase_3"/>
    <property type="match status" value="1"/>
</dbReference>
<comment type="caution">
    <text evidence="3">The sequence shown here is derived from an EMBL/GenBank/DDBJ whole genome shotgun (WGS) entry which is preliminary data.</text>
</comment>
<dbReference type="RefSeq" id="WP_009498281.1">
    <property type="nucleotide sequence ID" value="NZ_GL982998.1"/>
</dbReference>
<dbReference type="AlphaFoldDB" id="F9DXQ9"/>
<proteinExistence type="predicted"/>
<dbReference type="PANTHER" id="PTHR30404">
    <property type="entry name" value="N-ACETYLMURAMOYL-L-ALANINE AMIDASE"/>
    <property type="match status" value="1"/>
</dbReference>
<dbReference type="Gene3D" id="3.40.630.40">
    <property type="entry name" value="Zn-dependent exopeptidases"/>
    <property type="match status" value="1"/>
</dbReference>
<dbReference type="EC" id="3.5.1.28" evidence="3"/>
<dbReference type="EMBL" id="AFPZ01000114">
    <property type="protein sequence ID" value="EGQ20254.1"/>
    <property type="molecule type" value="Genomic_DNA"/>
</dbReference>
<reference evidence="3 4" key="1">
    <citation type="submission" date="2011-04" db="EMBL/GenBank/DDBJ databases">
        <authorList>
            <person name="Muzny D."/>
            <person name="Qin X."/>
            <person name="Deng J."/>
            <person name="Jiang H."/>
            <person name="Liu Y."/>
            <person name="Qu J."/>
            <person name="Song X.-Z."/>
            <person name="Zhang L."/>
            <person name="Thornton R."/>
            <person name="Coyle M."/>
            <person name="Francisco L."/>
            <person name="Jackson L."/>
            <person name="Javaid M."/>
            <person name="Korchina V."/>
            <person name="Kovar C."/>
            <person name="Mata R."/>
            <person name="Mathew T."/>
            <person name="Ngo R."/>
            <person name="Nguyen L."/>
            <person name="Nguyen N."/>
            <person name="Okwuonu G."/>
            <person name="Ongeri F."/>
            <person name="Pham C."/>
            <person name="Simmons D."/>
            <person name="Wilczek-Boney K."/>
            <person name="Hale W."/>
            <person name="Jakkamsetti A."/>
            <person name="Pham P."/>
            <person name="Ruth R."/>
            <person name="San Lucas F."/>
            <person name="Warren J."/>
            <person name="Zhang J."/>
            <person name="Zhao Z."/>
            <person name="Zhou C."/>
            <person name="Zhu D."/>
            <person name="Lee S."/>
            <person name="Bess C."/>
            <person name="Blankenburg K."/>
            <person name="Forbes L."/>
            <person name="Fu Q."/>
            <person name="Gubbala S."/>
            <person name="Hirani K."/>
            <person name="Jayaseelan J.C."/>
            <person name="Lara F."/>
            <person name="Munidasa M."/>
            <person name="Palculict T."/>
            <person name="Patil S."/>
            <person name="Pu L.-L."/>
            <person name="Saada N."/>
            <person name="Tang L."/>
            <person name="Weissenberger G."/>
            <person name="Zhu Y."/>
            <person name="Hemphill L."/>
            <person name="Shang Y."/>
            <person name="Youmans B."/>
            <person name="Ayvaz T."/>
            <person name="Ross M."/>
            <person name="Santibanez J."/>
            <person name="Aqrawi P."/>
            <person name="Gross S."/>
            <person name="Joshi V."/>
            <person name="Fowler G."/>
            <person name="Nazareth L."/>
            <person name="Reid J."/>
            <person name="Worley K."/>
            <person name="Petrosino J."/>
            <person name="Highlander S."/>
            <person name="Gibbs R."/>
        </authorList>
    </citation>
    <scope>NUCLEOTIDE SEQUENCE [LARGE SCALE GENOMIC DNA]</scope>
    <source>
        <strain evidence="3 4">2681</strain>
    </source>
</reference>
<dbReference type="GO" id="GO:0030288">
    <property type="term" value="C:outer membrane-bounded periplasmic space"/>
    <property type="evidence" value="ECO:0007669"/>
    <property type="project" value="TreeGrafter"/>
</dbReference>
<protein>
    <submittedName>
        <fullName evidence="3">N-acetylmuramoyl-L-alanine amidase</fullName>
        <ecNumber evidence="3">3.5.1.28</ecNumber>
    </submittedName>
</protein>
<gene>
    <name evidence="3" type="primary">amiD5</name>
    <name evidence="3" type="ORF">HMPREF9372_3590</name>
</gene>
<dbReference type="GO" id="GO:0009253">
    <property type="term" value="P:peptidoglycan catabolic process"/>
    <property type="evidence" value="ECO:0007669"/>
    <property type="project" value="InterPro"/>
</dbReference>
<evidence type="ECO:0000313" key="3">
    <source>
        <dbReference type="EMBL" id="EGQ20254.1"/>
    </source>
</evidence>
<dbReference type="PANTHER" id="PTHR30404:SF0">
    <property type="entry name" value="N-ACETYLMURAMOYL-L-ALANINE AMIDASE AMIC"/>
    <property type="match status" value="1"/>
</dbReference>
<keyword evidence="1 3" id="KW-0378">Hydrolase</keyword>
<organism evidence="3 4">
    <name type="scientific">Sporosarcina newyorkensis 2681</name>
    <dbReference type="NCBI Taxonomy" id="1027292"/>
    <lineage>
        <taxon>Bacteria</taxon>
        <taxon>Bacillati</taxon>
        <taxon>Bacillota</taxon>
        <taxon>Bacilli</taxon>
        <taxon>Bacillales</taxon>
        <taxon>Caryophanaceae</taxon>
        <taxon>Sporosarcina</taxon>
    </lineage>
</organism>
<dbReference type="HOGENOM" id="CLU_014322_9_5_9"/>
<feature type="domain" description="MurNAc-LAA" evidence="2">
    <location>
        <begin position="66"/>
        <end position="179"/>
    </location>
</feature>
<sequence length="185" mass="20414">MKLTLIILDAGHGPNTPGKRSPDGKLREFQFNSAVVALVGDRLSREGIKVRYVHEASRDVPLNERTALANRLRADAYVSIHANAHGNGWSEAHGIETYIYPQASKSSAVLASLVQKNLITACQRTDRGVKKANFAVLRDTQMPAILVECGFMSNRTEALLLQSKAYQLQCARAITFGILCWVYTK</sequence>
<evidence type="ECO:0000256" key="1">
    <source>
        <dbReference type="ARBA" id="ARBA00022801"/>
    </source>
</evidence>
<dbReference type="STRING" id="759851.SAMN04244570_2628"/>
<accession>F9DXQ9</accession>
<dbReference type="eggNOG" id="COG0860">
    <property type="taxonomic scope" value="Bacteria"/>
</dbReference>